<dbReference type="GO" id="GO:0016042">
    <property type="term" value="P:lipid catabolic process"/>
    <property type="evidence" value="ECO:0007669"/>
    <property type="project" value="InterPro"/>
</dbReference>
<keyword evidence="3" id="KW-1185">Reference proteome</keyword>
<protein>
    <submittedName>
        <fullName evidence="2">LIPS lipase</fullName>
    </submittedName>
</protein>
<dbReference type="EMBL" id="VWPU01014955">
    <property type="protein sequence ID" value="NXY62185.1"/>
    <property type="molecule type" value="Genomic_DNA"/>
</dbReference>
<proteinExistence type="predicted"/>
<dbReference type="AlphaFoldDB" id="A0A7L4LCY4"/>
<feature type="non-terminal residue" evidence="2">
    <location>
        <position position="1"/>
    </location>
</feature>
<comment type="caution">
    <text evidence="2">The sequence shown here is derived from an EMBL/GenBank/DDBJ whole genome shotgun (WGS) entry which is preliminary data.</text>
</comment>
<feature type="domain" description="Hormone-sensitive lipase N-terminal" evidence="1">
    <location>
        <begin position="35"/>
        <end position="64"/>
    </location>
</feature>
<gene>
    <name evidence="2" type="primary">Lipe</name>
    <name evidence="2" type="ORF">CALWIL_R15736</name>
</gene>
<sequence length="89" mass="10125">RALPALAGKLAELSESGCLFPDGEKVGKEEEEEEEEEGISEVVLREYSTMQNGCFYGRCLGFQVRLLGSFGRFWEFWGIFGDFLGNFWE</sequence>
<dbReference type="InterPro" id="IPR010468">
    <property type="entry name" value="HSL_N"/>
</dbReference>
<dbReference type="Proteomes" id="UP000576729">
    <property type="component" value="Unassembled WGS sequence"/>
</dbReference>
<name>A0A7L4LCY4_9CORV</name>
<organism evidence="2 3">
    <name type="scientific">Callaeas wilsoni</name>
    <name type="common">North Island kokako</name>
    <dbReference type="NCBI Taxonomy" id="1347786"/>
    <lineage>
        <taxon>Eukaryota</taxon>
        <taxon>Metazoa</taxon>
        <taxon>Chordata</taxon>
        <taxon>Craniata</taxon>
        <taxon>Vertebrata</taxon>
        <taxon>Euteleostomi</taxon>
        <taxon>Archelosauria</taxon>
        <taxon>Archosauria</taxon>
        <taxon>Dinosauria</taxon>
        <taxon>Saurischia</taxon>
        <taxon>Theropoda</taxon>
        <taxon>Coelurosauria</taxon>
        <taxon>Aves</taxon>
        <taxon>Neognathae</taxon>
        <taxon>Neoaves</taxon>
        <taxon>Telluraves</taxon>
        <taxon>Australaves</taxon>
        <taxon>Passeriformes</taxon>
        <taxon>Corvoidea</taxon>
        <taxon>Callaeidae</taxon>
        <taxon>Callaeas</taxon>
    </lineage>
</organism>
<dbReference type="GO" id="GO:0008203">
    <property type="term" value="P:cholesterol metabolic process"/>
    <property type="evidence" value="ECO:0007669"/>
    <property type="project" value="InterPro"/>
</dbReference>
<dbReference type="Pfam" id="PF06350">
    <property type="entry name" value="HSL_N"/>
    <property type="match status" value="1"/>
</dbReference>
<evidence type="ECO:0000313" key="2">
    <source>
        <dbReference type="EMBL" id="NXY62185.1"/>
    </source>
</evidence>
<feature type="non-terminal residue" evidence="2">
    <location>
        <position position="89"/>
    </location>
</feature>
<evidence type="ECO:0000259" key="1">
    <source>
        <dbReference type="Pfam" id="PF06350"/>
    </source>
</evidence>
<accession>A0A7L4LCY4</accession>
<evidence type="ECO:0000313" key="3">
    <source>
        <dbReference type="Proteomes" id="UP000576729"/>
    </source>
</evidence>
<dbReference type="GO" id="GO:0016298">
    <property type="term" value="F:lipase activity"/>
    <property type="evidence" value="ECO:0007669"/>
    <property type="project" value="InterPro"/>
</dbReference>
<reference evidence="2 3" key="1">
    <citation type="submission" date="2019-09" db="EMBL/GenBank/DDBJ databases">
        <title>Bird 10,000 Genomes (B10K) Project - Family phase.</title>
        <authorList>
            <person name="Zhang G."/>
        </authorList>
    </citation>
    <scope>NUCLEOTIDE SEQUENCE [LARGE SCALE GENOMIC DNA]</scope>
    <source>
        <strain evidence="2">B10K-OTA-212792</strain>
        <tissue evidence="2">Blood</tissue>
    </source>
</reference>